<accession>A0A165T3Q7</accession>
<dbReference type="Pfam" id="PF01026">
    <property type="entry name" value="TatD_DNase"/>
    <property type="match status" value="1"/>
</dbReference>
<feature type="region of interest" description="Disordered" evidence="1">
    <location>
        <begin position="354"/>
        <end position="387"/>
    </location>
</feature>
<evidence type="ECO:0000256" key="1">
    <source>
        <dbReference type="SAM" id="MobiDB-lite"/>
    </source>
</evidence>
<gene>
    <name evidence="2" type="ORF">DAEQUDRAFT_808858</name>
</gene>
<organism evidence="2 3">
    <name type="scientific">Daedalea quercina L-15889</name>
    <dbReference type="NCBI Taxonomy" id="1314783"/>
    <lineage>
        <taxon>Eukaryota</taxon>
        <taxon>Fungi</taxon>
        <taxon>Dikarya</taxon>
        <taxon>Basidiomycota</taxon>
        <taxon>Agaricomycotina</taxon>
        <taxon>Agaricomycetes</taxon>
        <taxon>Polyporales</taxon>
        <taxon>Fomitopsis</taxon>
    </lineage>
</organism>
<dbReference type="AlphaFoldDB" id="A0A165T3Q7"/>
<name>A0A165T3Q7_9APHY</name>
<dbReference type="Proteomes" id="UP000076727">
    <property type="component" value="Unassembled WGS sequence"/>
</dbReference>
<proteinExistence type="predicted"/>
<evidence type="ECO:0000313" key="2">
    <source>
        <dbReference type="EMBL" id="KZT72889.1"/>
    </source>
</evidence>
<dbReference type="OrthoDB" id="413993at2759"/>
<reference evidence="2 3" key="1">
    <citation type="journal article" date="2016" name="Mol. Biol. Evol.">
        <title>Comparative Genomics of Early-Diverging Mushroom-Forming Fungi Provides Insights into the Origins of Lignocellulose Decay Capabilities.</title>
        <authorList>
            <person name="Nagy L.G."/>
            <person name="Riley R."/>
            <person name="Tritt A."/>
            <person name="Adam C."/>
            <person name="Daum C."/>
            <person name="Floudas D."/>
            <person name="Sun H."/>
            <person name="Yadav J.S."/>
            <person name="Pangilinan J."/>
            <person name="Larsson K.H."/>
            <person name="Matsuura K."/>
            <person name="Barry K."/>
            <person name="Labutti K."/>
            <person name="Kuo R."/>
            <person name="Ohm R.A."/>
            <person name="Bhattacharya S.S."/>
            <person name="Shirouzu T."/>
            <person name="Yoshinaga Y."/>
            <person name="Martin F.M."/>
            <person name="Grigoriev I.V."/>
            <person name="Hibbett D.S."/>
        </authorList>
    </citation>
    <scope>NUCLEOTIDE SEQUENCE [LARGE SCALE GENOMIC DNA]</scope>
    <source>
        <strain evidence="2 3">L-15889</strain>
    </source>
</reference>
<dbReference type="InterPro" id="IPR032466">
    <property type="entry name" value="Metal_Hydrolase"/>
</dbReference>
<dbReference type="GO" id="GO:0016788">
    <property type="term" value="F:hydrolase activity, acting on ester bonds"/>
    <property type="evidence" value="ECO:0007669"/>
    <property type="project" value="InterPro"/>
</dbReference>
<dbReference type="InterPro" id="IPR053044">
    <property type="entry name" value="Metallo-hydrolase/TatD-type"/>
</dbReference>
<dbReference type="SUPFAM" id="SSF51556">
    <property type="entry name" value="Metallo-dependent hydrolases"/>
    <property type="match status" value="1"/>
</dbReference>
<protein>
    <submittedName>
        <fullName evidence="2">Metallo-dependent hydrolase</fullName>
    </submittedName>
</protein>
<keyword evidence="2" id="KW-0378">Hydrolase</keyword>
<evidence type="ECO:0000313" key="3">
    <source>
        <dbReference type="Proteomes" id="UP000076727"/>
    </source>
</evidence>
<dbReference type="InterPro" id="IPR001130">
    <property type="entry name" value="TatD-like"/>
</dbReference>
<keyword evidence="3" id="KW-1185">Reference proteome</keyword>
<feature type="compositionally biased region" description="Basic residues" evidence="1">
    <location>
        <begin position="358"/>
        <end position="367"/>
    </location>
</feature>
<sequence>MPDFSDLPPLPPLAVLAHVVDVHCHPTDSPLDPELFSTLPHRICAMATRGTDQELVADLARRYPDKVVPCFGYHPWFTHWISLSDCPSKEAHYRALFLPAGESKPEHEVAFARLLPHLPHPTPLSDILHSLRASLTSFPNAMLGEVGLDRACRVPYSPPAPPPYASSASCAEDGGARELSPFAIPLAHQVAILEAQLAVAVELRRNVSMHSVKAQQATLEFLARTKARHGRAWHAISVDMHSCGLSAQTWAAVEAERACVVQKTHCNVFLSLSTAINARSPAHTALIQACAPDRLLAESDFHDIAYSAPYVWDMVCRIADARGWPVERSAEELEGDGKEGVVRRLAENWQRFVEGGHRPRTHKKKDRRQLLLDESESDEEAGSAGES</sequence>
<dbReference type="Gene3D" id="3.20.20.140">
    <property type="entry name" value="Metal-dependent hydrolases"/>
    <property type="match status" value="1"/>
</dbReference>
<dbReference type="PANTHER" id="PTHR47345:SF1">
    <property type="entry name" value="CUT9-INTERACTING PROTEIN SCN1"/>
    <property type="match status" value="1"/>
</dbReference>
<dbReference type="PANTHER" id="PTHR47345">
    <property type="entry name" value="CUT9-INTERACTING PROTEIN SCN1"/>
    <property type="match status" value="1"/>
</dbReference>
<dbReference type="EMBL" id="KV429039">
    <property type="protein sequence ID" value="KZT72889.1"/>
    <property type="molecule type" value="Genomic_DNA"/>
</dbReference>